<feature type="compositionally biased region" description="Acidic residues" evidence="6">
    <location>
        <begin position="39"/>
        <end position="71"/>
    </location>
</feature>
<sequence length="114" mass="12478">MSSNMTDPASTPAVDPASPDSKGKGKAPVQDQPMNENVENADEGDEEEEEADDDDEIEEEEEVEESYEEIDPTAIVSGRRTRAPVDYTSKEAFEKAGLKPDDADDDEDEDVHMG</sequence>
<comment type="subcellular location">
    <subcellularLocation>
        <location evidence="2">Nucleus</location>
    </subcellularLocation>
</comment>
<reference evidence="8 9" key="1">
    <citation type="journal article" name="Sci. Rep.">
        <title>Telomere-to-telomere assembled and centromere annotated genomes of the two main subspecies of the button mushroom Agaricus bisporus reveal especially polymorphic chromosome ends.</title>
        <authorList>
            <person name="Sonnenberg A.S.M."/>
            <person name="Sedaghat-Telgerd N."/>
            <person name="Lavrijssen B."/>
            <person name="Ohm R.A."/>
            <person name="Hendrickx P.M."/>
            <person name="Scholtmeijer K."/>
            <person name="Baars J.J.P."/>
            <person name="van Peer A."/>
        </authorList>
    </citation>
    <scope>NUCLEOTIDE SEQUENCE [LARGE SCALE GENOMIC DNA]</scope>
    <source>
        <strain evidence="8 9">H119_p4</strain>
    </source>
</reference>
<comment type="similarity">
    <text evidence="3">Belongs to the CHZ1 family.</text>
</comment>
<feature type="compositionally biased region" description="Acidic residues" evidence="6">
    <location>
        <begin position="102"/>
        <end position="114"/>
    </location>
</feature>
<evidence type="ECO:0000256" key="1">
    <source>
        <dbReference type="ARBA" id="ARBA00002212"/>
    </source>
</evidence>
<protein>
    <recommendedName>
        <fullName evidence="7">Histone chaperone domain-containing protein</fullName>
    </recommendedName>
</protein>
<evidence type="ECO:0000313" key="9">
    <source>
        <dbReference type="Proteomes" id="UP000629468"/>
    </source>
</evidence>
<feature type="region of interest" description="Disordered" evidence="6">
    <location>
        <begin position="1"/>
        <end position="114"/>
    </location>
</feature>
<dbReference type="OMA" id="MEGVQDP"/>
<keyword evidence="5" id="KW-0539">Nucleus</keyword>
<dbReference type="SMART" id="SM01082">
    <property type="entry name" value="CHZ"/>
    <property type="match status" value="1"/>
</dbReference>
<evidence type="ECO:0000256" key="2">
    <source>
        <dbReference type="ARBA" id="ARBA00004123"/>
    </source>
</evidence>
<accession>A0A8H7F7H2</accession>
<gene>
    <name evidence="8" type="ORF">Agabi119p4_1518</name>
</gene>
<dbReference type="EMBL" id="JABXXO010000003">
    <property type="protein sequence ID" value="KAF7782142.1"/>
    <property type="molecule type" value="Genomic_DNA"/>
</dbReference>
<dbReference type="Proteomes" id="UP000629468">
    <property type="component" value="Unassembled WGS sequence"/>
</dbReference>
<comment type="function">
    <text evidence="1">Forms a chaperone-bound H2A.Z-H2B complex that acts as a source for SWR1 complex-dependent H2A to H2A.Z histone replacement in chromatin.</text>
</comment>
<feature type="compositionally biased region" description="Basic and acidic residues" evidence="6">
    <location>
        <begin position="88"/>
        <end position="101"/>
    </location>
</feature>
<proteinExistence type="inferred from homology"/>
<evidence type="ECO:0000313" key="8">
    <source>
        <dbReference type="EMBL" id="KAF7782142.1"/>
    </source>
</evidence>
<evidence type="ECO:0000256" key="5">
    <source>
        <dbReference type="ARBA" id="ARBA00023242"/>
    </source>
</evidence>
<evidence type="ECO:0000256" key="6">
    <source>
        <dbReference type="SAM" id="MobiDB-lite"/>
    </source>
</evidence>
<evidence type="ECO:0000256" key="3">
    <source>
        <dbReference type="ARBA" id="ARBA00008057"/>
    </source>
</evidence>
<dbReference type="GO" id="GO:0005634">
    <property type="term" value="C:nucleus"/>
    <property type="evidence" value="ECO:0007669"/>
    <property type="project" value="UniProtKB-SubCell"/>
</dbReference>
<dbReference type="InterPro" id="IPR019098">
    <property type="entry name" value="Histone_chaperone_domain_CHZ"/>
</dbReference>
<evidence type="ECO:0000259" key="7">
    <source>
        <dbReference type="SMART" id="SM01082"/>
    </source>
</evidence>
<feature type="domain" description="Histone chaperone" evidence="7">
    <location>
        <begin position="61"/>
        <end position="96"/>
    </location>
</feature>
<keyword evidence="4" id="KW-0143">Chaperone</keyword>
<comment type="caution">
    <text evidence="8">The sequence shown here is derived from an EMBL/GenBank/DDBJ whole genome shotgun (WGS) entry which is preliminary data.</text>
</comment>
<organism evidence="8 9">
    <name type="scientific">Agaricus bisporus var. burnettii</name>
    <dbReference type="NCBI Taxonomy" id="192524"/>
    <lineage>
        <taxon>Eukaryota</taxon>
        <taxon>Fungi</taxon>
        <taxon>Dikarya</taxon>
        <taxon>Basidiomycota</taxon>
        <taxon>Agaricomycotina</taxon>
        <taxon>Agaricomycetes</taxon>
        <taxon>Agaricomycetidae</taxon>
        <taxon>Agaricales</taxon>
        <taxon>Agaricineae</taxon>
        <taxon>Agaricaceae</taxon>
        <taxon>Agaricus</taxon>
    </lineage>
</organism>
<dbReference type="Pfam" id="PF09649">
    <property type="entry name" value="CHZ"/>
    <property type="match status" value="1"/>
</dbReference>
<evidence type="ECO:0000256" key="4">
    <source>
        <dbReference type="ARBA" id="ARBA00023186"/>
    </source>
</evidence>
<dbReference type="AlphaFoldDB" id="A0A8H7F7H2"/>
<name>A0A8H7F7H2_AGABI</name>